<dbReference type="Gene3D" id="2.60.40.1730">
    <property type="entry name" value="tricorn interacting facor f3 domain"/>
    <property type="match status" value="1"/>
</dbReference>
<evidence type="ECO:0000256" key="12">
    <source>
        <dbReference type="ARBA" id="ARBA00029811"/>
    </source>
</evidence>
<organism evidence="17 18">
    <name type="scientific">Corynebacterium canis</name>
    <dbReference type="NCBI Taxonomy" id="679663"/>
    <lineage>
        <taxon>Bacteria</taxon>
        <taxon>Bacillati</taxon>
        <taxon>Actinomycetota</taxon>
        <taxon>Actinomycetes</taxon>
        <taxon>Mycobacteriales</taxon>
        <taxon>Corynebacteriaceae</taxon>
        <taxon>Corynebacterium</taxon>
    </lineage>
</organism>
<dbReference type="InterPro" id="IPR045357">
    <property type="entry name" value="Aminopeptidase_N-like_N"/>
</dbReference>
<evidence type="ECO:0000256" key="8">
    <source>
        <dbReference type="ARBA" id="ARBA00022723"/>
    </source>
</evidence>
<comment type="catalytic activity">
    <reaction evidence="1">
        <text>Release of an N-terminal amino acid, Xaa-|-Yaa- from a peptide, amide or arylamide. Xaa is preferably Ala, but may be most amino acids including Pro (slow action). When a terminal hydrophobic residue is followed by a prolyl residue, the two may be released as an intact Xaa-Pro dipeptide.</text>
        <dbReference type="EC" id="3.4.11.2"/>
    </reaction>
</comment>
<evidence type="ECO:0000256" key="5">
    <source>
        <dbReference type="ARBA" id="ARBA00015611"/>
    </source>
</evidence>
<feature type="domain" description="ERAP1-like C-terminal" evidence="15">
    <location>
        <begin position="531"/>
        <end position="838"/>
    </location>
</feature>
<dbReference type="FunFam" id="1.10.390.10:FF:000004">
    <property type="entry name" value="Aminopeptidase N"/>
    <property type="match status" value="1"/>
</dbReference>
<evidence type="ECO:0000256" key="11">
    <source>
        <dbReference type="ARBA" id="ARBA00023049"/>
    </source>
</evidence>
<keyword evidence="10" id="KW-0862">Zinc</keyword>
<dbReference type="PANTHER" id="PTHR11533:SF174">
    <property type="entry name" value="PUROMYCIN-SENSITIVE AMINOPEPTIDASE-RELATED"/>
    <property type="match status" value="1"/>
</dbReference>
<name>A0A5C5ULS1_9CORY</name>
<keyword evidence="11" id="KW-0482">Metalloprotease</keyword>
<dbReference type="InterPro" id="IPR050344">
    <property type="entry name" value="Peptidase_M1_aminopeptidases"/>
</dbReference>
<dbReference type="SUPFAM" id="SSF55486">
    <property type="entry name" value="Metalloproteases ('zincins'), catalytic domain"/>
    <property type="match status" value="1"/>
</dbReference>
<evidence type="ECO:0000313" key="18">
    <source>
        <dbReference type="Proteomes" id="UP000320791"/>
    </source>
</evidence>
<comment type="cofactor">
    <cofactor evidence="2">
        <name>Zn(2+)</name>
        <dbReference type="ChEBI" id="CHEBI:29105"/>
    </cofactor>
</comment>
<dbReference type="GO" id="GO:0006508">
    <property type="term" value="P:proteolysis"/>
    <property type="evidence" value="ECO:0007669"/>
    <property type="project" value="UniProtKB-KW"/>
</dbReference>
<evidence type="ECO:0000313" key="17">
    <source>
        <dbReference type="EMBL" id="TWT26513.1"/>
    </source>
</evidence>
<evidence type="ECO:0000256" key="9">
    <source>
        <dbReference type="ARBA" id="ARBA00022801"/>
    </source>
</evidence>
<dbReference type="InterPro" id="IPR042097">
    <property type="entry name" value="Aminopeptidase_N-like_N_sf"/>
</dbReference>
<keyword evidence="6 17" id="KW-0031">Aminopeptidase</keyword>
<dbReference type="EC" id="3.4.11.2" evidence="4"/>
<evidence type="ECO:0000256" key="7">
    <source>
        <dbReference type="ARBA" id="ARBA00022670"/>
    </source>
</evidence>
<dbReference type="PANTHER" id="PTHR11533">
    <property type="entry name" value="PROTEASE M1 ZINC METALLOPROTEASE"/>
    <property type="match status" value="1"/>
</dbReference>
<evidence type="ECO:0000256" key="3">
    <source>
        <dbReference type="ARBA" id="ARBA00010136"/>
    </source>
</evidence>
<dbReference type="GO" id="GO:0043171">
    <property type="term" value="P:peptide catabolic process"/>
    <property type="evidence" value="ECO:0007669"/>
    <property type="project" value="TreeGrafter"/>
</dbReference>
<dbReference type="InterPro" id="IPR001930">
    <property type="entry name" value="Peptidase_M1"/>
</dbReference>
<dbReference type="NCBIfam" id="TIGR02412">
    <property type="entry name" value="pepN_strep_liv"/>
    <property type="match status" value="1"/>
</dbReference>
<evidence type="ECO:0000259" key="16">
    <source>
        <dbReference type="Pfam" id="PF17900"/>
    </source>
</evidence>
<feature type="domain" description="Peptidase M1 membrane alanine aminopeptidase" evidence="14">
    <location>
        <begin position="243"/>
        <end position="454"/>
    </location>
</feature>
<comment type="similarity">
    <text evidence="3">Belongs to the peptidase M1 family.</text>
</comment>
<dbReference type="InterPro" id="IPR027268">
    <property type="entry name" value="Peptidase_M4/M1_CTD_sf"/>
</dbReference>
<dbReference type="GO" id="GO:0005615">
    <property type="term" value="C:extracellular space"/>
    <property type="evidence" value="ECO:0007669"/>
    <property type="project" value="TreeGrafter"/>
</dbReference>
<dbReference type="Proteomes" id="UP000320791">
    <property type="component" value="Unassembled WGS sequence"/>
</dbReference>
<accession>A0A5C5ULS1</accession>
<evidence type="ECO:0000256" key="4">
    <source>
        <dbReference type="ARBA" id="ARBA00012564"/>
    </source>
</evidence>
<dbReference type="Pfam" id="PF17900">
    <property type="entry name" value="Peptidase_M1_N"/>
    <property type="match status" value="1"/>
</dbReference>
<evidence type="ECO:0000256" key="1">
    <source>
        <dbReference type="ARBA" id="ARBA00000098"/>
    </source>
</evidence>
<keyword evidence="18" id="KW-1185">Reference proteome</keyword>
<dbReference type="GO" id="GO:0070006">
    <property type="term" value="F:metalloaminopeptidase activity"/>
    <property type="evidence" value="ECO:0007669"/>
    <property type="project" value="TreeGrafter"/>
</dbReference>
<evidence type="ECO:0000259" key="15">
    <source>
        <dbReference type="Pfam" id="PF11838"/>
    </source>
</evidence>
<gene>
    <name evidence="17" type="primary">pepN</name>
    <name evidence="17" type="ORF">FRX94_05500</name>
</gene>
<keyword evidence="9 17" id="KW-0378">Hydrolase</keyword>
<dbReference type="InterPro" id="IPR012778">
    <property type="entry name" value="Pept_M1_aminopeptidase"/>
</dbReference>
<dbReference type="Pfam" id="PF01433">
    <property type="entry name" value="Peptidase_M1"/>
    <property type="match status" value="1"/>
</dbReference>
<dbReference type="EMBL" id="VOHM01000009">
    <property type="protein sequence ID" value="TWT26513.1"/>
    <property type="molecule type" value="Genomic_DNA"/>
</dbReference>
<dbReference type="Pfam" id="PF11838">
    <property type="entry name" value="ERAP1_C"/>
    <property type="match status" value="1"/>
</dbReference>
<dbReference type="OrthoDB" id="100605at2"/>
<dbReference type="SUPFAM" id="SSF63737">
    <property type="entry name" value="Leukotriene A4 hydrolase N-terminal domain"/>
    <property type="match status" value="1"/>
</dbReference>
<evidence type="ECO:0000256" key="6">
    <source>
        <dbReference type="ARBA" id="ARBA00022438"/>
    </source>
</evidence>
<dbReference type="GO" id="GO:0008270">
    <property type="term" value="F:zinc ion binding"/>
    <property type="evidence" value="ECO:0007669"/>
    <property type="project" value="InterPro"/>
</dbReference>
<evidence type="ECO:0000256" key="2">
    <source>
        <dbReference type="ARBA" id="ARBA00001947"/>
    </source>
</evidence>
<dbReference type="CDD" id="cd09602">
    <property type="entry name" value="M1_APN"/>
    <property type="match status" value="1"/>
</dbReference>
<evidence type="ECO:0000256" key="13">
    <source>
        <dbReference type="ARBA" id="ARBA00031533"/>
    </source>
</evidence>
<dbReference type="GO" id="GO:0016285">
    <property type="term" value="F:alanyl aminopeptidase activity"/>
    <property type="evidence" value="ECO:0007669"/>
    <property type="project" value="UniProtKB-EC"/>
</dbReference>
<dbReference type="AlphaFoldDB" id="A0A5C5ULS1"/>
<dbReference type="GO" id="GO:0042277">
    <property type="term" value="F:peptide binding"/>
    <property type="evidence" value="ECO:0007669"/>
    <property type="project" value="TreeGrafter"/>
</dbReference>
<feature type="domain" description="Aminopeptidase N-like N-terminal" evidence="16">
    <location>
        <begin position="21"/>
        <end position="186"/>
    </location>
</feature>
<dbReference type="Gene3D" id="1.10.390.10">
    <property type="entry name" value="Neutral Protease Domain 2"/>
    <property type="match status" value="1"/>
</dbReference>
<reference evidence="17 18" key="1">
    <citation type="submission" date="2019-08" db="EMBL/GenBank/DDBJ databases">
        <authorList>
            <person name="Lei W."/>
        </authorList>
    </citation>
    <scope>NUCLEOTIDE SEQUENCE [LARGE SCALE GENOMIC DNA]</scope>
    <source>
        <strain evidence="17 18">CCUG 58627</strain>
    </source>
</reference>
<dbReference type="GO" id="GO:0016020">
    <property type="term" value="C:membrane"/>
    <property type="evidence" value="ECO:0007669"/>
    <property type="project" value="TreeGrafter"/>
</dbReference>
<sequence length="850" mass="94729">MTSLNLTRAEARARAALVKVQHYDISLDLSESESTFSSITVVRFHSGAGSTFIDLRAAKVSEVLLDGRDITPTVYSPEAGLPLDLTEGEHALRITATCEYTHTGEGMHRFVDPADNEPYLYTQFETAFAKQVFACFDQPDMKATYSLQVITPQGWRVIGNGAQQVDSSGERLIHTSQVDYPLSTYLVAVCAGPYHEVTDTWRGTLTHHPETPADQPHELEVPLGIYCRKSLAEHLDAERLFTETKQGFDWYHEHFGMAYPFHKYDQIFCPEYNWGAMENAGCVTIRDEYVFASKVTGYLYERRADTVLHELAHMWFGDLVTMEWWDDLWLNESFATWAAALSQSEATEYRNAWVTFANVQKSWAYQQDQLPSTHPVFADAADVQTAEQNFDGITYAKGASLLKQLQAYVGRDAFLAGVRSHFANHAFSNATFADLLRTLAAASKRDLSGWANQWLTTTGITTLRPQFTVQNGCYLTFDVAQSGGEPRDHRIAIGLYSLIDGRVQRTHRVELDVAGATTPVPELKEVPVADLVLVNDDDLTYCTIGLDPESLRFITEHIGDISDPMPRTLCWSAAWEMTRNAQLRARDFLELVIRGAGAETEISVLERLLDQARIAVTSYADPEWAREVGNARLSRFLLAGARAAEPGSDFQLAFVKALARVQLHEEALDFFRDLDLAGLVVDRDLRWLALTALIAHGKVKDVTSTISGELSRDNSSTSQMFAERAQTAVNTAAAKLTAFESLTSGTLSNLQLRHQLEGFTWAGSSPNLQQFNERFFELAPSIWAGGSSEIALKTLVGLYPSWDISDAGLARADAFLTSATHPAGLVRVISEERSRVERALRNRRYDGQKP</sequence>
<proteinExistence type="inferred from homology"/>
<comment type="caution">
    <text evidence="17">The sequence shown here is derived from an EMBL/GenBank/DDBJ whole genome shotgun (WGS) entry which is preliminary data.</text>
</comment>
<dbReference type="InterPro" id="IPR024571">
    <property type="entry name" value="ERAP1-like_C_dom"/>
</dbReference>
<dbReference type="GO" id="GO:0005737">
    <property type="term" value="C:cytoplasm"/>
    <property type="evidence" value="ECO:0007669"/>
    <property type="project" value="TreeGrafter"/>
</dbReference>
<dbReference type="RefSeq" id="WP_146324128.1">
    <property type="nucleotide sequence ID" value="NZ_BAABLR010000074.1"/>
</dbReference>
<evidence type="ECO:0000256" key="10">
    <source>
        <dbReference type="ARBA" id="ARBA00022833"/>
    </source>
</evidence>
<dbReference type="PRINTS" id="PR00756">
    <property type="entry name" value="ALADIPTASE"/>
</dbReference>
<evidence type="ECO:0000259" key="14">
    <source>
        <dbReference type="Pfam" id="PF01433"/>
    </source>
</evidence>
<keyword evidence="8" id="KW-0479">Metal-binding</keyword>
<protein>
    <recommendedName>
        <fullName evidence="5">Aminopeptidase N</fullName>
        <ecNumber evidence="4">3.4.11.2</ecNumber>
    </recommendedName>
    <alternativeName>
        <fullName evidence="12">Alanine aminopeptidase</fullName>
    </alternativeName>
    <alternativeName>
        <fullName evidence="13">Lysyl aminopeptidase</fullName>
    </alternativeName>
</protein>
<keyword evidence="7" id="KW-0645">Protease</keyword>
<dbReference type="InterPro" id="IPR014782">
    <property type="entry name" value="Peptidase_M1_dom"/>
</dbReference>